<dbReference type="GO" id="GO:0000774">
    <property type="term" value="F:adenyl-nucleotide exchange factor activity"/>
    <property type="evidence" value="ECO:0007669"/>
    <property type="project" value="TreeGrafter"/>
</dbReference>
<evidence type="ECO:0000256" key="3">
    <source>
        <dbReference type="ARBA" id="ARBA00015352"/>
    </source>
</evidence>
<evidence type="ECO:0000313" key="11">
    <source>
        <dbReference type="EMBL" id="ERL88836.1"/>
    </source>
</evidence>
<proteinExistence type="inferred from homology"/>
<evidence type="ECO:0000256" key="7">
    <source>
        <dbReference type="ARBA" id="ARBA00022927"/>
    </source>
</evidence>
<evidence type="ECO:0000256" key="1">
    <source>
        <dbReference type="ARBA" id="ARBA00004319"/>
    </source>
</evidence>
<keyword evidence="9" id="KW-0325">Glycoprotein</keyword>
<keyword evidence="6" id="KW-0256">Endoplasmic reticulum</keyword>
<organism evidence="11 12">
    <name type="scientific">Dendroctonus ponderosae</name>
    <name type="common">Mountain pine beetle</name>
    <dbReference type="NCBI Taxonomy" id="77166"/>
    <lineage>
        <taxon>Eukaryota</taxon>
        <taxon>Metazoa</taxon>
        <taxon>Ecdysozoa</taxon>
        <taxon>Arthropoda</taxon>
        <taxon>Hexapoda</taxon>
        <taxon>Insecta</taxon>
        <taxon>Pterygota</taxon>
        <taxon>Neoptera</taxon>
        <taxon>Endopterygota</taxon>
        <taxon>Coleoptera</taxon>
        <taxon>Polyphaga</taxon>
        <taxon>Cucujiformia</taxon>
        <taxon>Curculionidae</taxon>
        <taxon>Scolytinae</taxon>
        <taxon>Dendroctonus</taxon>
    </lineage>
</organism>
<reference evidence="11 12" key="1">
    <citation type="journal article" date="2013" name="Genome Biol.">
        <title>Draft genome of the mountain pine beetle, Dendroctonus ponderosae Hopkins, a major forest pest.</title>
        <authorList>
            <person name="Keeling C.I."/>
            <person name="Yuen M.M."/>
            <person name="Liao N.Y."/>
            <person name="Docking T.R."/>
            <person name="Chan S.K."/>
            <person name="Taylor G.A."/>
            <person name="Palmquist D.L."/>
            <person name="Jackman S.D."/>
            <person name="Nguyen A."/>
            <person name="Li M."/>
            <person name="Henderson H."/>
            <person name="Janes J.K."/>
            <person name="Zhao Y."/>
            <person name="Pandoh P."/>
            <person name="Moore R."/>
            <person name="Sperling F.A."/>
            <person name="Huber D.P."/>
            <person name="Birol I."/>
            <person name="Jones S.J."/>
            <person name="Bohlmann J."/>
        </authorList>
    </citation>
    <scope>NUCLEOTIDE SEQUENCE</scope>
</reference>
<dbReference type="Gene3D" id="1.25.10.10">
    <property type="entry name" value="Leucine-rich Repeat Variant"/>
    <property type="match status" value="1"/>
</dbReference>
<dbReference type="EMBL" id="KB632100">
    <property type="protein sequence ID" value="ERL88836.1"/>
    <property type="molecule type" value="Genomic_DNA"/>
</dbReference>
<accession>U4UE43</accession>
<dbReference type="PANTHER" id="PTHR19316:SF35">
    <property type="entry name" value="NUCLEOTIDE EXCHANGE FACTOR SIL1"/>
    <property type="match status" value="1"/>
</dbReference>
<dbReference type="InterPro" id="IPR011989">
    <property type="entry name" value="ARM-like"/>
</dbReference>
<feature type="chain" id="PRO_5004656105" description="Nucleotide exchange factor SIL1" evidence="10">
    <location>
        <begin position="20"/>
        <end position="388"/>
    </location>
</feature>
<keyword evidence="5 10" id="KW-0732">Signal</keyword>
<dbReference type="STRING" id="77166.U4UE43"/>
<dbReference type="OrthoDB" id="448649at2759"/>
<dbReference type="SUPFAM" id="SSF48371">
    <property type="entry name" value="ARM repeat"/>
    <property type="match status" value="1"/>
</dbReference>
<comment type="similarity">
    <text evidence="2">Belongs to the SIL1 family.</text>
</comment>
<dbReference type="AlphaFoldDB" id="U4UE43"/>
<comment type="subcellular location">
    <subcellularLocation>
        <location evidence="1">Endoplasmic reticulum lumen</location>
    </subcellularLocation>
</comment>
<name>U4UE43_DENPD</name>
<dbReference type="PANTHER" id="PTHR19316">
    <property type="entry name" value="PROTEIN FOLDING REGULATOR"/>
    <property type="match status" value="1"/>
</dbReference>
<evidence type="ECO:0000313" key="12">
    <source>
        <dbReference type="Proteomes" id="UP000030742"/>
    </source>
</evidence>
<protein>
    <recommendedName>
        <fullName evidence="3">Nucleotide exchange factor SIL1</fullName>
    </recommendedName>
</protein>
<dbReference type="GO" id="GO:0005788">
    <property type="term" value="C:endoplasmic reticulum lumen"/>
    <property type="evidence" value="ECO:0007669"/>
    <property type="project" value="UniProtKB-SubCell"/>
</dbReference>
<dbReference type="Proteomes" id="UP000030742">
    <property type="component" value="Unassembled WGS sequence"/>
</dbReference>
<sequence length="388" mass="44249">MSVYLHVIVWGCLLRSGLCSTVEKTKPKAHNRFVATKEWKTIEEGQTVPSGLHYRLNLKNGKKEAKLIDSGGSIEQHGLAKDDSKQSQNLKQNTILVDRSAATNVYEEVQQQQLLQGDQLSNLFTYIEFEEKKKQVDEKVIASLLSELQVLCCEADNADNFYRKNGIQKIIYKHVNSTNKSTREAALTLFATVADHRPMVKKHVVETGGLTTLLRLFSLEKHPDVKRAALKVLGVIIRNFPVARNKFVELGGLHVITESFPTQPLKDKVKMITLLYDLLSERREKSADLDNALYNLGWCTNFNELFQEVVMVNIQDFDSIEKCLLVMDLMASKCKKFYKNDVSFQLNRQFALLGELDGDEDHYFINLSTLMSRLFESSSSDFETNREL</sequence>
<evidence type="ECO:0000256" key="4">
    <source>
        <dbReference type="ARBA" id="ARBA00022448"/>
    </source>
</evidence>
<evidence type="ECO:0000256" key="6">
    <source>
        <dbReference type="ARBA" id="ARBA00022824"/>
    </source>
</evidence>
<dbReference type="InterPro" id="IPR016024">
    <property type="entry name" value="ARM-type_fold"/>
</dbReference>
<dbReference type="InterPro" id="IPR050693">
    <property type="entry name" value="Hsp70_NEF-Inhibitors"/>
</dbReference>
<keyword evidence="7" id="KW-0653">Protein transport</keyword>
<evidence type="ECO:0000256" key="9">
    <source>
        <dbReference type="ARBA" id="ARBA00023180"/>
    </source>
</evidence>
<evidence type="ECO:0000256" key="2">
    <source>
        <dbReference type="ARBA" id="ARBA00010588"/>
    </source>
</evidence>
<evidence type="ECO:0000256" key="5">
    <source>
        <dbReference type="ARBA" id="ARBA00022729"/>
    </source>
</evidence>
<evidence type="ECO:0000256" key="10">
    <source>
        <dbReference type="SAM" id="SignalP"/>
    </source>
</evidence>
<evidence type="ECO:0000256" key="8">
    <source>
        <dbReference type="ARBA" id="ARBA00023010"/>
    </source>
</evidence>
<gene>
    <name evidence="11" type="ORF">D910_06218</name>
</gene>
<keyword evidence="8" id="KW-0811">Translocation</keyword>
<feature type="signal peptide" evidence="10">
    <location>
        <begin position="1"/>
        <end position="19"/>
    </location>
</feature>
<keyword evidence="4" id="KW-0813">Transport</keyword>
<dbReference type="GO" id="GO:0015031">
    <property type="term" value="P:protein transport"/>
    <property type="evidence" value="ECO:0007669"/>
    <property type="project" value="UniProtKB-KW"/>
</dbReference>